<dbReference type="GO" id="GO:0006302">
    <property type="term" value="P:double-strand break repair"/>
    <property type="evidence" value="ECO:0007669"/>
    <property type="project" value="InterPro"/>
</dbReference>
<feature type="coiled-coil region" evidence="1">
    <location>
        <begin position="356"/>
        <end position="383"/>
    </location>
</feature>
<feature type="coiled-coil region" evidence="1">
    <location>
        <begin position="211"/>
        <end position="317"/>
    </location>
</feature>
<name>A0A7V3REL3_9BACT</name>
<dbReference type="SUPFAM" id="SSF52540">
    <property type="entry name" value="P-loop containing nucleoside triphosphate hydrolases"/>
    <property type="match status" value="1"/>
</dbReference>
<dbReference type="PANTHER" id="PTHR32114">
    <property type="entry name" value="ABC TRANSPORTER ABCH.3"/>
    <property type="match status" value="1"/>
</dbReference>
<organism evidence="3">
    <name type="scientific">Mesoaciditoga lauensis</name>
    <dbReference type="NCBI Taxonomy" id="1495039"/>
    <lineage>
        <taxon>Bacteria</taxon>
        <taxon>Thermotogati</taxon>
        <taxon>Thermotogota</taxon>
        <taxon>Thermotogae</taxon>
        <taxon>Mesoaciditogales</taxon>
        <taxon>Mesoaciditogaceae</taxon>
        <taxon>Mesoaciditoga</taxon>
    </lineage>
</organism>
<dbReference type="PANTHER" id="PTHR32114:SF2">
    <property type="entry name" value="ABC TRANSPORTER ABCH.3"/>
    <property type="match status" value="1"/>
</dbReference>
<dbReference type="AlphaFoldDB" id="A0A7V3REL3"/>
<proteinExistence type="predicted"/>
<dbReference type="Gene3D" id="3.40.50.300">
    <property type="entry name" value="P-loop containing nucleotide triphosphate hydrolases"/>
    <property type="match status" value="2"/>
</dbReference>
<evidence type="ECO:0000259" key="2">
    <source>
        <dbReference type="Pfam" id="PF13476"/>
    </source>
</evidence>
<dbReference type="Pfam" id="PF13476">
    <property type="entry name" value="AAA_23"/>
    <property type="match status" value="1"/>
</dbReference>
<dbReference type="InterPro" id="IPR027417">
    <property type="entry name" value="P-loop_NTPase"/>
</dbReference>
<keyword evidence="1" id="KW-0175">Coiled coil</keyword>
<evidence type="ECO:0000256" key="1">
    <source>
        <dbReference type="SAM" id="Coils"/>
    </source>
</evidence>
<dbReference type="InterPro" id="IPR038729">
    <property type="entry name" value="Rad50/SbcC_AAA"/>
</dbReference>
<evidence type="ECO:0000313" key="3">
    <source>
        <dbReference type="EMBL" id="HGE75156.1"/>
    </source>
</evidence>
<gene>
    <name evidence="3" type="ORF">ENX73_03410</name>
</gene>
<dbReference type="GO" id="GO:0016887">
    <property type="term" value="F:ATP hydrolysis activity"/>
    <property type="evidence" value="ECO:0007669"/>
    <property type="project" value="InterPro"/>
</dbReference>
<reference evidence="3" key="1">
    <citation type="journal article" date="2020" name="mSystems">
        <title>Genome- and Community-Level Interaction Insights into Carbon Utilization and Element Cycling Functions of Hydrothermarchaeota in Hydrothermal Sediment.</title>
        <authorList>
            <person name="Zhou Z."/>
            <person name="Liu Y."/>
            <person name="Xu W."/>
            <person name="Pan J."/>
            <person name="Luo Z.H."/>
            <person name="Li M."/>
        </authorList>
    </citation>
    <scope>NUCLEOTIDE SEQUENCE [LARGE SCALE GENOMIC DNA]</scope>
    <source>
        <strain evidence="3">SpSt-966</strain>
    </source>
</reference>
<comment type="caution">
    <text evidence="3">The sequence shown here is derived from an EMBL/GenBank/DDBJ whole genome shotgun (WGS) entry which is preliminary data.</text>
</comment>
<dbReference type="EMBL" id="DTPE01000144">
    <property type="protein sequence ID" value="HGE75156.1"/>
    <property type="molecule type" value="Genomic_DNA"/>
</dbReference>
<feature type="domain" description="Rad50/SbcC-type AAA" evidence="2">
    <location>
        <begin position="5"/>
        <end position="225"/>
    </location>
</feature>
<protein>
    <submittedName>
        <fullName evidence="3">SMC family ATPase</fullName>
    </submittedName>
</protein>
<accession>A0A7V3REL3</accession>
<feature type="coiled-coil region" evidence="1">
    <location>
        <begin position="582"/>
        <end position="674"/>
    </location>
</feature>
<sequence length="894" mass="103515">MRIESVTLENFKSHLNSKISFGPGLNLILGPNGSGKSSILQAIGFAFFGIKADVQRLSQLITDDGEKNFSRIIVEFISNDGIRYKVTKEISADRNSKTYLEDQNGLKIDNLSKVSDKISELLEIRSDEPDRVYRYIITAYQNQIIDIFSQDASRRKPFFNSLFDTEIYKSISEVELRNYAFSLNDKAIKIQSEKDILENELKKGIFLDDEIKKIEDELKTASMEMEKMMAEKITKDEFIKNQDALTGEIKDLQSNQKLVESTSSQIMKNIEKISAEQIEAENAKRVVETFENDHTLYIHLEDEIKKIELKIKDIRKTIDELDVYKTQIRDKSSKMEKMKWAVDSEKETLDLETERVESGRTEILSQKEKIKKIEREVDEKESKYKTGRLLRDRIKSIMNGGELEKVFEIVESPDHKKDFDEINNRMKLQRSLETSLKEIEARIIETTSKLKELEEAKLTLSNGSCPYLKERCQNIKGDPAGYFDPKIKIMNDAIIRFEDEKTKVENEISTNKKLEERKREIIEKIFEELSGEVDKSFEESSEAKVELKSESAKLIDMEKEIDALVLSIDDHRSAISKNSEFLSRMEKEIEVLSSKISRDEELRNELNDLELSRSALQKKIENVKTGYDLYNQNKKIADKTDRIIAELEEQRAEREKVEKKLLELNAKVESLSKHFDGQKVNSFRLEIESLNKNIKVKDQHIGELKATIRQKYEMKEDLLEKQKILEGINETLKKIEKKRSLSSTLQKLLNDMGSKISETYRRYVSSKATENHTMLTNKSDEIRWGEEYDINLIPQSNTKASRPFYLLSGGEQITVSLSMRMGLAEYFSRSKFAIFDEPTVNLDEERRNALSESLPALIKEMDQVIVVTHDSTFKEMAEKVIILKNENGTTIVQE</sequence>
<feature type="coiled-coil region" evidence="1">
    <location>
        <begin position="487"/>
        <end position="524"/>
    </location>
</feature>